<evidence type="ECO:0000256" key="1">
    <source>
        <dbReference type="ARBA" id="ARBA00022527"/>
    </source>
</evidence>
<dbReference type="SMART" id="SM00666">
    <property type="entry name" value="PB1"/>
    <property type="match status" value="1"/>
</dbReference>
<feature type="binding site" evidence="6">
    <location>
        <position position="547"/>
    </location>
    <ligand>
        <name>ATP</name>
        <dbReference type="ChEBI" id="CHEBI:30616"/>
    </ligand>
</feature>
<keyword evidence="5 6" id="KW-0067">ATP-binding</keyword>
<dbReference type="Gene3D" id="1.10.510.10">
    <property type="entry name" value="Transferase(Phosphotransferase) domain 1"/>
    <property type="match status" value="1"/>
</dbReference>
<dbReference type="PROSITE" id="PS50011">
    <property type="entry name" value="PROTEIN_KINASE_DOM"/>
    <property type="match status" value="1"/>
</dbReference>
<evidence type="ECO:0000313" key="11">
    <source>
        <dbReference type="Proteomes" id="UP001208570"/>
    </source>
</evidence>
<feature type="region of interest" description="Disordered" evidence="7">
    <location>
        <begin position="364"/>
        <end position="495"/>
    </location>
</feature>
<evidence type="ECO:0000256" key="2">
    <source>
        <dbReference type="ARBA" id="ARBA00022679"/>
    </source>
</evidence>
<evidence type="ECO:0000256" key="5">
    <source>
        <dbReference type="ARBA" id="ARBA00022840"/>
    </source>
</evidence>
<dbReference type="InterPro" id="IPR000270">
    <property type="entry name" value="PB1_dom"/>
</dbReference>
<organism evidence="10 11">
    <name type="scientific">Paralvinella palmiformis</name>
    <dbReference type="NCBI Taxonomy" id="53620"/>
    <lineage>
        <taxon>Eukaryota</taxon>
        <taxon>Metazoa</taxon>
        <taxon>Spiralia</taxon>
        <taxon>Lophotrochozoa</taxon>
        <taxon>Annelida</taxon>
        <taxon>Polychaeta</taxon>
        <taxon>Sedentaria</taxon>
        <taxon>Canalipalpata</taxon>
        <taxon>Terebellida</taxon>
        <taxon>Terebelliformia</taxon>
        <taxon>Alvinellidae</taxon>
        <taxon>Paralvinella</taxon>
    </lineage>
</organism>
<dbReference type="Proteomes" id="UP001208570">
    <property type="component" value="Unassembled WGS sequence"/>
</dbReference>
<dbReference type="InterPro" id="IPR017441">
    <property type="entry name" value="Protein_kinase_ATP_BS"/>
</dbReference>
<keyword evidence="3 6" id="KW-0547">Nucleotide-binding</keyword>
<dbReference type="InterPro" id="IPR011009">
    <property type="entry name" value="Kinase-like_dom_sf"/>
</dbReference>
<dbReference type="InterPro" id="IPR053793">
    <property type="entry name" value="PB1-like"/>
</dbReference>
<dbReference type="GO" id="GO:0005524">
    <property type="term" value="F:ATP binding"/>
    <property type="evidence" value="ECO:0007669"/>
    <property type="project" value="UniProtKB-UniRule"/>
</dbReference>
<evidence type="ECO:0000259" key="8">
    <source>
        <dbReference type="PROSITE" id="PS50011"/>
    </source>
</evidence>
<keyword evidence="2" id="KW-0808">Transferase</keyword>
<dbReference type="PROSITE" id="PS00107">
    <property type="entry name" value="PROTEIN_KINASE_ATP"/>
    <property type="match status" value="1"/>
</dbReference>
<dbReference type="Gene3D" id="3.10.20.90">
    <property type="entry name" value="Phosphatidylinositol 3-kinase Catalytic Subunit, Chain A, domain 1"/>
    <property type="match status" value="1"/>
</dbReference>
<sequence>MYHVCNGVETSSICEIGVSRKEATKCLDVTQDNKHLIEGQSKDIQTDDIWQTIHSCLAEALEKKKAPTALNKNELKIKCEYQGEKRVIQIARPVQYNELINKIKQYYGQELLMYYTSYNNDVNILITGQKDLNDAVRFVDQNERVRSLRLLLARDSEDLHSSPVVPPGKLGELFSPTVRAIYEKCVPAVFSYVKIGSSDGSFESEEGYCVISAYCDDYPGLLGMCWLICHFDTAYCDDYPGLLAYCDDYPGLLGMCGLVCHFDTAYCDDYPGLLAYCDDYPGPLGMCGLVDFWIQHTAMTTLGCWLQIRGGSSDVHNNNDTKITQVVRRDQESPPPGFVPQDDFKKIERSTSRVSIEAGGEFIPEGVNLEDGHSRLSSSRSSVPETSDYGSHRIIYGSLRNSKTDNTQYQDDGTRSKTFPSRTFPMAKHSSHQISGDYPEGQVYPNSFPKRGKHVAPPGVPLSSISKGDSDWSVSTSSSSGLGATEPESPEGRRNTNHITQRLKQLSAHKSPAAPVNWQKGKILGAGAFGQVFSCYDKDTGRTLAVKQVQLLVRNSEISKEVKALQCEISLLKNLHHERIVQYYGSHEDDKVLSIFMEYMPGTSVKDHLKTYGALTEKVARKYTRQILEGLSYLHSLMIVHRDVKGANVLRDHSGNVKLGDFGASKRLQTICVTMGAHTVTGTPYWMSPEVINGEGYGRRADIWSLGCTLVEMLTTNPPWHEYESMAAIFKIATADHPKYELTSDTSDLARNFLKKCFMKNPAERLTAEQLLEHKFCSHAT</sequence>
<protein>
    <submittedName>
        <fullName evidence="10">Uncharacterized protein</fullName>
    </submittedName>
</protein>
<dbReference type="FunFam" id="1.10.510.10:FF:000071">
    <property type="entry name" value="Mitogen-activated protein kinase kinase kinase 3 isoform 2"/>
    <property type="match status" value="1"/>
</dbReference>
<dbReference type="CDD" id="cd06625">
    <property type="entry name" value="STKc_MEKK3_like"/>
    <property type="match status" value="1"/>
</dbReference>
<evidence type="ECO:0000256" key="6">
    <source>
        <dbReference type="PROSITE-ProRule" id="PRU10141"/>
    </source>
</evidence>
<dbReference type="GO" id="GO:0035556">
    <property type="term" value="P:intracellular signal transduction"/>
    <property type="evidence" value="ECO:0007669"/>
    <property type="project" value="UniProtKB-ARBA"/>
</dbReference>
<keyword evidence="4" id="KW-0418">Kinase</keyword>
<feature type="domain" description="PB1" evidence="9">
    <location>
        <begin position="74"/>
        <end position="155"/>
    </location>
</feature>
<evidence type="ECO:0000256" key="7">
    <source>
        <dbReference type="SAM" id="MobiDB-lite"/>
    </source>
</evidence>
<feature type="compositionally biased region" description="Low complexity" evidence="7">
    <location>
        <begin position="471"/>
        <end position="480"/>
    </location>
</feature>
<dbReference type="PANTHER" id="PTHR11584">
    <property type="entry name" value="SERINE/THREONINE PROTEIN KINASE"/>
    <property type="match status" value="1"/>
</dbReference>
<dbReference type="SUPFAM" id="SSF56112">
    <property type="entry name" value="Protein kinase-like (PK-like)"/>
    <property type="match status" value="1"/>
</dbReference>
<evidence type="ECO:0000256" key="4">
    <source>
        <dbReference type="ARBA" id="ARBA00022777"/>
    </source>
</evidence>
<dbReference type="EMBL" id="JAODUP010000283">
    <property type="protein sequence ID" value="KAK2153846.1"/>
    <property type="molecule type" value="Genomic_DNA"/>
</dbReference>
<dbReference type="AlphaFoldDB" id="A0AAD9JJH5"/>
<keyword evidence="11" id="KW-1185">Reference proteome</keyword>
<dbReference type="PANTHER" id="PTHR11584:SF369">
    <property type="entry name" value="MITOGEN-ACTIVATED PROTEIN KINASE KINASE KINASE 19-RELATED"/>
    <property type="match status" value="1"/>
</dbReference>
<keyword evidence="1" id="KW-0723">Serine/threonine-protein kinase</keyword>
<dbReference type="InterPro" id="IPR000719">
    <property type="entry name" value="Prot_kinase_dom"/>
</dbReference>
<reference evidence="10" key="1">
    <citation type="journal article" date="2023" name="Mol. Biol. Evol.">
        <title>Third-Generation Sequencing Reveals the Adaptive Role of the Epigenome in Three Deep-Sea Polychaetes.</title>
        <authorList>
            <person name="Perez M."/>
            <person name="Aroh O."/>
            <person name="Sun Y."/>
            <person name="Lan Y."/>
            <person name="Juniper S.K."/>
            <person name="Young C.R."/>
            <person name="Angers B."/>
            <person name="Qian P.Y."/>
        </authorList>
    </citation>
    <scope>NUCLEOTIDE SEQUENCE</scope>
    <source>
        <strain evidence="10">P08H-3</strain>
    </source>
</reference>
<accession>A0AAD9JJH5</accession>
<evidence type="ECO:0000256" key="3">
    <source>
        <dbReference type="ARBA" id="ARBA00022741"/>
    </source>
</evidence>
<dbReference type="SMART" id="SM00220">
    <property type="entry name" value="S_TKc"/>
    <property type="match status" value="1"/>
</dbReference>
<feature type="compositionally biased region" description="Polar residues" evidence="7">
    <location>
        <begin position="399"/>
        <end position="421"/>
    </location>
</feature>
<dbReference type="GO" id="GO:0004674">
    <property type="term" value="F:protein serine/threonine kinase activity"/>
    <property type="evidence" value="ECO:0007669"/>
    <property type="project" value="UniProtKB-KW"/>
</dbReference>
<dbReference type="Pfam" id="PF00069">
    <property type="entry name" value="Pkinase"/>
    <property type="match status" value="1"/>
</dbReference>
<dbReference type="Pfam" id="PF00564">
    <property type="entry name" value="PB1"/>
    <property type="match status" value="1"/>
</dbReference>
<gene>
    <name evidence="10" type="ORF">LSH36_283g02022</name>
</gene>
<proteinExistence type="predicted"/>
<feature type="domain" description="Protein kinase" evidence="8">
    <location>
        <begin position="518"/>
        <end position="777"/>
    </location>
</feature>
<dbReference type="SUPFAM" id="SSF54277">
    <property type="entry name" value="CAD &amp; PB1 domains"/>
    <property type="match status" value="1"/>
</dbReference>
<comment type="caution">
    <text evidence="10">The sequence shown here is derived from an EMBL/GenBank/DDBJ whole genome shotgun (WGS) entry which is preliminary data.</text>
</comment>
<evidence type="ECO:0000259" key="9">
    <source>
        <dbReference type="PROSITE" id="PS51745"/>
    </source>
</evidence>
<name>A0AAD9JJH5_9ANNE</name>
<evidence type="ECO:0000313" key="10">
    <source>
        <dbReference type="EMBL" id="KAK2153846.1"/>
    </source>
</evidence>
<dbReference type="PROSITE" id="PS51745">
    <property type="entry name" value="PB1"/>
    <property type="match status" value="1"/>
</dbReference>